<dbReference type="PANTHER" id="PTHR36407:SF1">
    <property type="entry name" value="MEDIATOR-ASSOCIATED PROTEIN 2"/>
    <property type="match status" value="1"/>
</dbReference>
<gene>
    <name evidence="2" type="ORF">ILEXP_LOCUS47741</name>
</gene>
<comment type="caution">
    <text evidence="2">The sequence shown here is derived from an EMBL/GenBank/DDBJ whole genome shotgun (WGS) entry which is preliminary data.</text>
</comment>
<dbReference type="EMBL" id="CAUOFW020007168">
    <property type="protein sequence ID" value="CAK9177821.1"/>
    <property type="molecule type" value="Genomic_DNA"/>
</dbReference>
<dbReference type="Proteomes" id="UP001642360">
    <property type="component" value="Unassembled WGS sequence"/>
</dbReference>
<dbReference type="InterPro" id="IPR038823">
    <property type="entry name" value="MED2_plant"/>
</dbReference>
<dbReference type="PANTHER" id="PTHR36407">
    <property type="entry name" value="MEDIATOR-ASSOCIATED PROTEIN 2"/>
    <property type="match status" value="1"/>
</dbReference>
<evidence type="ECO:0000313" key="3">
    <source>
        <dbReference type="Proteomes" id="UP001642360"/>
    </source>
</evidence>
<organism evidence="2 3">
    <name type="scientific">Ilex paraguariensis</name>
    <name type="common">yerba mate</name>
    <dbReference type="NCBI Taxonomy" id="185542"/>
    <lineage>
        <taxon>Eukaryota</taxon>
        <taxon>Viridiplantae</taxon>
        <taxon>Streptophyta</taxon>
        <taxon>Embryophyta</taxon>
        <taxon>Tracheophyta</taxon>
        <taxon>Spermatophyta</taxon>
        <taxon>Magnoliopsida</taxon>
        <taxon>eudicotyledons</taxon>
        <taxon>Gunneridae</taxon>
        <taxon>Pentapetalae</taxon>
        <taxon>asterids</taxon>
        <taxon>campanulids</taxon>
        <taxon>Aquifoliales</taxon>
        <taxon>Aquifoliaceae</taxon>
        <taxon>Ilex</taxon>
    </lineage>
</organism>
<dbReference type="AlphaFoldDB" id="A0ABC8U8I9"/>
<feature type="region of interest" description="Disordered" evidence="1">
    <location>
        <begin position="1"/>
        <end position="25"/>
    </location>
</feature>
<keyword evidence="3" id="KW-1185">Reference proteome</keyword>
<feature type="compositionally biased region" description="Polar residues" evidence="1">
    <location>
        <begin position="134"/>
        <end position="151"/>
    </location>
</feature>
<feature type="region of interest" description="Disordered" evidence="1">
    <location>
        <begin position="134"/>
        <end position="222"/>
    </location>
</feature>
<protein>
    <recommendedName>
        <fullName evidence="4">Mediator-associated protein 2</fullName>
    </recommendedName>
</protein>
<feature type="compositionally biased region" description="Low complexity" evidence="1">
    <location>
        <begin position="157"/>
        <end position="167"/>
    </location>
</feature>
<sequence>MDGTKELAYKPPPEFHEDTKESLVDRNRTDSTELWLIQWPINHPPDFDEQEVSLNLHQNGLLGTFAGSSGKSYDVVSFTAQNPDATVFLPSASDSKIVGKISRRVSLVHYPEPTELQKDNTKNLKQLYQRSSGTFATPTQNLRLSNSQSAGGTAAFSHSSRPRSSMSGAGELSNPSKRRHVDGPTRSIDHSAQDSGRGLSAVTSSGSLEHSQEKKSKKKNKK</sequence>
<proteinExistence type="predicted"/>
<feature type="compositionally biased region" description="Basic and acidic residues" evidence="1">
    <location>
        <begin position="181"/>
        <end position="192"/>
    </location>
</feature>
<evidence type="ECO:0000256" key="1">
    <source>
        <dbReference type="SAM" id="MobiDB-lite"/>
    </source>
</evidence>
<accession>A0ABC8U8I9</accession>
<name>A0ABC8U8I9_9AQUA</name>
<reference evidence="2 3" key="1">
    <citation type="submission" date="2024-02" db="EMBL/GenBank/DDBJ databases">
        <authorList>
            <person name="Vignale AGUSTIN F."/>
            <person name="Sosa J E."/>
            <person name="Modenutti C."/>
        </authorList>
    </citation>
    <scope>NUCLEOTIDE SEQUENCE [LARGE SCALE GENOMIC DNA]</scope>
</reference>
<evidence type="ECO:0000313" key="2">
    <source>
        <dbReference type="EMBL" id="CAK9177821.1"/>
    </source>
</evidence>
<evidence type="ECO:0008006" key="4">
    <source>
        <dbReference type="Google" id="ProtNLM"/>
    </source>
</evidence>